<evidence type="ECO:0000256" key="3">
    <source>
        <dbReference type="ARBA" id="ARBA00022729"/>
    </source>
</evidence>
<dbReference type="InterPro" id="IPR048525">
    <property type="entry name" value="DDR1-2_DS-like"/>
</dbReference>
<dbReference type="GO" id="GO:0016020">
    <property type="term" value="C:membrane"/>
    <property type="evidence" value="ECO:0007669"/>
    <property type="project" value="UniProtKB-SubCell"/>
</dbReference>
<keyword evidence="11" id="KW-1185">Reference proteome</keyword>
<comment type="subcellular location">
    <subcellularLocation>
        <location evidence="1">Membrane</location>
        <topology evidence="1">Single-pass type I membrane protein</topology>
    </subcellularLocation>
</comment>
<dbReference type="Pfam" id="PF21114">
    <property type="entry name" value="DDR1-2_DS-like"/>
    <property type="match status" value="1"/>
</dbReference>
<dbReference type="Proteomes" id="UP001431783">
    <property type="component" value="Unassembled WGS sequence"/>
</dbReference>
<evidence type="ECO:0000256" key="1">
    <source>
        <dbReference type="ARBA" id="ARBA00004479"/>
    </source>
</evidence>
<dbReference type="Gene3D" id="2.60.120.1190">
    <property type="match status" value="1"/>
</dbReference>
<evidence type="ECO:0000313" key="10">
    <source>
        <dbReference type="EMBL" id="KAK9873618.1"/>
    </source>
</evidence>
<dbReference type="AlphaFoldDB" id="A0AAW1TYX3"/>
<proteinExistence type="predicted"/>
<feature type="compositionally biased region" description="Basic and acidic residues" evidence="8">
    <location>
        <begin position="1"/>
        <end position="11"/>
    </location>
</feature>
<keyword evidence="7" id="KW-0325">Glycoprotein</keyword>
<keyword evidence="5" id="KW-0472">Membrane</keyword>
<evidence type="ECO:0000259" key="9">
    <source>
        <dbReference type="Pfam" id="PF21114"/>
    </source>
</evidence>
<keyword evidence="3" id="KW-0732">Signal</keyword>
<evidence type="ECO:0000256" key="6">
    <source>
        <dbReference type="ARBA" id="ARBA00023157"/>
    </source>
</evidence>
<gene>
    <name evidence="10" type="ORF">WA026_023297</name>
</gene>
<accession>A0AAW1TYX3</accession>
<feature type="region of interest" description="Disordered" evidence="8">
    <location>
        <begin position="1"/>
        <end position="20"/>
    </location>
</feature>
<keyword evidence="6" id="KW-1015">Disulfide bond</keyword>
<keyword evidence="4" id="KW-1133">Transmembrane helix</keyword>
<feature type="domain" description="Discoidin" evidence="9">
    <location>
        <begin position="44"/>
        <end position="215"/>
    </location>
</feature>
<evidence type="ECO:0000256" key="8">
    <source>
        <dbReference type="SAM" id="MobiDB-lite"/>
    </source>
</evidence>
<name>A0AAW1TYX3_9CUCU</name>
<dbReference type="EMBL" id="JARQZJ010000023">
    <property type="protein sequence ID" value="KAK9873618.1"/>
    <property type="molecule type" value="Genomic_DNA"/>
</dbReference>
<evidence type="ECO:0000256" key="5">
    <source>
        <dbReference type="ARBA" id="ARBA00023136"/>
    </source>
</evidence>
<protein>
    <recommendedName>
        <fullName evidence="9">Discoidin domain-containing protein</fullName>
    </recommendedName>
</protein>
<evidence type="ECO:0000256" key="7">
    <source>
        <dbReference type="ARBA" id="ARBA00023180"/>
    </source>
</evidence>
<keyword evidence="2" id="KW-0812">Transmembrane</keyword>
<reference evidence="10 11" key="1">
    <citation type="submission" date="2023-03" db="EMBL/GenBank/DDBJ databases">
        <title>Genome insight into feeding habits of ladybird beetles.</title>
        <authorList>
            <person name="Li H.-S."/>
            <person name="Huang Y.-H."/>
            <person name="Pang H."/>
        </authorList>
    </citation>
    <scope>NUCLEOTIDE SEQUENCE [LARGE SCALE GENOMIC DNA]</scope>
    <source>
        <strain evidence="10">SYSU_2023b</strain>
        <tissue evidence="10">Whole body</tissue>
    </source>
</reference>
<sequence>MSKIVEDEKAYESFNQDPTKNLQKQNNNLVKECKKRIHSIKQSIVRYSAPKGEIRDENINLEDISFDGIYEGAYVKNGLGQLIDGLYGDDDYQKQLQGENSGTRWVGWSNGTRGGEPVDLTFEFRGIREFHAVHLHCNNMFTRGVQVFSQAEILFSLDGERYQASSVHAMIPIDLTRESARNITIKLHGRPAKFMKLRLTFTNKWMLISEISFESGKHKHLIIN</sequence>
<organism evidence="10 11">
    <name type="scientific">Henosepilachna vigintioctopunctata</name>
    <dbReference type="NCBI Taxonomy" id="420089"/>
    <lineage>
        <taxon>Eukaryota</taxon>
        <taxon>Metazoa</taxon>
        <taxon>Ecdysozoa</taxon>
        <taxon>Arthropoda</taxon>
        <taxon>Hexapoda</taxon>
        <taxon>Insecta</taxon>
        <taxon>Pterygota</taxon>
        <taxon>Neoptera</taxon>
        <taxon>Endopterygota</taxon>
        <taxon>Coleoptera</taxon>
        <taxon>Polyphaga</taxon>
        <taxon>Cucujiformia</taxon>
        <taxon>Coccinelloidea</taxon>
        <taxon>Coccinellidae</taxon>
        <taxon>Epilachninae</taxon>
        <taxon>Epilachnini</taxon>
        <taxon>Henosepilachna</taxon>
    </lineage>
</organism>
<comment type="caution">
    <text evidence="10">The sequence shown here is derived from an EMBL/GenBank/DDBJ whole genome shotgun (WGS) entry which is preliminary data.</text>
</comment>
<evidence type="ECO:0000313" key="11">
    <source>
        <dbReference type="Proteomes" id="UP001431783"/>
    </source>
</evidence>
<evidence type="ECO:0000256" key="2">
    <source>
        <dbReference type="ARBA" id="ARBA00022692"/>
    </source>
</evidence>
<evidence type="ECO:0000256" key="4">
    <source>
        <dbReference type="ARBA" id="ARBA00022989"/>
    </source>
</evidence>